<keyword evidence="3" id="KW-1185">Reference proteome</keyword>
<gene>
    <name evidence="2" type="ORF">SAMN02745118_01113</name>
</gene>
<dbReference type="Proteomes" id="UP000190625">
    <property type="component" value="Unassembled WGS sequence"/>
</dbReference>
<feature type="transmembrane region" description="Helical" evidence="1">
    <location>
        <begin position="21"/>
        <end position="41"/>
    </location>
</feature>
<organism evidence="2 3">
    <name type="scientific">Selenihalanaerobacter shriftii</name>
    <dbReference type="NCBI Taxonomy" id="142842"/>
    <lineage>
        <taxon>Bacteria</taxon>
        <taxon>Bacillati</taxon>
        <taxon>Bacillota</taxon>
        <taxon>Clostridia</taxon>
        <taxon>Halanaerobiales</taxon>
        <taxon>Halobacteroidaceae</taxon>
        <taxon>Selenihalanaerobacter</taxon>
    </lineage>
</organism>
<evidence type="ECO:0000313" key="3">
    <source>
        <dbReference type="Proteomes" id="UP000190625"/>
    </source>
</evidence>
<keyword evidence="1" id="KW-0812">Transmembrane</keyword>
<evidence type="ECO:0000256" key="1">
    <source>
        <dbReference type="SAM" id="Phobius"/>
    </source>
</evidence>
<keyword evidence="1" id="KW-1133">Transmembrane helix</keyword>
<reference evidence="3" key="1">
    <citation type="submission" date="2017-02" db="EMBL/GenBank/DDBJ databases">
        <authorList>
            <person name="Varghese N."/>
            <person name="Submissions S."/>
        </authorList>
    </citation>
    <scope>NUCLEOTIDE SEQUENCE [LARGE SCALE GENOMIC DNA]</scope>
    <source>
        <strain evidence="3">ATCC BAA-73</strain>
    </source>
</reference>
<dbReference type="EMBL" id="FUWM01000008">
    <property type="protein sequence ID" value="SJZ53426.1"/>
    <property type="molecule type" value="Genomic_DNA"/>
</dbReference>
<dbReference type="AlphaFoldDB" id="A0A1T4LFM9"/>
<accession>A0A1T4LFM9</accession>
<protein>
    <submittedName>
        <fullName evidence="2">Uncharacterized protein</fullName>
    </submittedName>
</protein>
<sequence length="43" mass="4953">MFNLFEKKQGLDAKMIATDPWLFYSKIIAMTAGAFVLGRMIKR</sequence>
<keyword evidence="1" id="KW-0472">Membrane</keyword>
<evidence type="ECO:0000313" key="2">
    <source>
        <dbReference type="EMBL" id="SJZ53426.1"/>
    </source>
</evidence>
<proteinExistence type="predicted"/>
<name>A0A1T4LFM9_9FIRM</name>
<dbReference type="RefSeq" id="WP_268794134.1">
    <property type="nucleotide sequence ID" value="NZ_FUWM01000008.1"/>
</dbReference>